<gene>
    <name evidence="2" type="ORF">HYN43_008520</name>
</gene>
<dbReference type="EMBL" id="CP032869">
    <property type="protein sequence ID" value="AYL95337.1"/>
    <property type="molecule type" value="Genomic_DNA"/>
</dbReference>
<dbReference type="RefSeq" id="WP_119409039.1">
    <property type="nucleotide sequence ID" value="NZ_CP032869.1"/>
</dbReference>
<dbReference type="Gene3D" id="3.40.630.30">
    <property type="match status" value="1"/>
</dbReference>
<dbReference type="OrthoDB" id="795294at2"/>
<reference evidence="2 3" key="1">
    <citation type="submission" date="2018-10" db="EMBL/GenBank/DDBJ databases">
        <title>Genome sequencing of Mucilaginibacter sp. HYN0043.</title>
        <authorList>
            <person name="Kim M."/>
            <person name="Yi H."/>
        </authorList>
    </citation>
    <scope>NUCLEOTIDE SEQUENCE [LARGE SCALE GENOMIC DNA]</scope>
    <source>
        <strain evidence="2 3">HYN0043</strain>
    </source>
</reference>
<evidence type="ECO:0000259" key="1">
    <source>
        <dbReference type="Pfam" id="PF13302"/>
    </source>
</evidence>
<dbReference type="InterPro" id="IPR000182">
    <property type="entry name" value="GNAT_dom"/>
</dbReference>
<dbReference type="AlphaFoldDB" id="A0A494VJT3"/>
<dbReference type="SUPFAM" id="SSF55729">
    <property type="entry name" value="Acyl-CoA N-acyltransferases (Nat)"/>
    <property type="match status" value="1"/>
</dbReference>
<dbReference type="InterPro" id="IPR016181">
    <property type="entry name" value="Acyl_CoA_acyltransferase"/>
</dbReference>
<dbReference type="Proteomes" id="UP000270046">
    <property type="component" value="Chromosome"/>
</dbReference>
<sequence length="203" mass="23637">MLNVIAIKMHFPIYSQPMLEPVHLENDTLLIQSFNALDFQRWPTMVSDIYAILSDKQSLKYLPFKRLNSIDDADTLLKNALISLHCGRNYLHFIRKKEDGRIIGIIDIISPDLAREHYDLKQYPYFIEFCLKTEYASKKLMSSLLPMFLESLISQQIGDIAAVVNRRNIAAQKVLQRSGFSYHNFFDPTQDIYRFRPAKFIAA</sequence>
<keyword evidence="2" id="KW-0808">Transferase</keyword>
<evidence type="ECO:0000313" key="3">
    <source>
        <dbReference type="Proteomes" id="UP000270046"/>
    </source>
</evidence>
<accession>A0A494VJT3</accession>
<organism evidence="2 3">
    <name type="scientific">Mucilaginibacter celer</name>
    <dbReference type="NCBI Taxonomy" id="2305508"/>
    <lineage>
        <taxon>Bacteria</taxon>
        <taxon>Pseudomonadati</taxon>
        <taxon>Bacteroidota</taxon>
        <taxon>Sphingobacteriia</taxon>
        <taxon>Sphingobacteriales</taxon>
        <taxon>Sphingobacteriaceae</taxon>
        <taxon>Mucilaginibacter</taxon>
    </lineage>
</organism>
<name>A0A494VJT3_9SPHI</name>
<dbReference type="GO" id="GO:0016747">
    <property type="term" value="F:acyltransferase activity, transferring groups other than amino-acyl groups"/>
    <property type="evidence" value="ECO:0007669"/>
    <property type="project" value="InterPro"/>
</dbReference>
<dbReference type="Pfam" id="PF13302">
    <property type="entry name" value="Acetyltransf_3"/>
    <property type="match status" value="1"/>
</dbReference>
<protein>
    <submittedName>
        <fullName evidence="2">GNAT family N-acetyltransferase</fullName>
    </submittedName>
</protein>
<keyword evidence="3" id="KW-1185">Reference proteome</keyword>
<evidence type="ECO:0000313" key="2">
    <source>
        <dbReference type="EMBL" id="AYL95337.1"/>
    </source>
</evidence>
<dbReference type="KEGG" id="muh:HYN43_008520"/>
<feature type="domain" description="N-acetyltransferase" evidence="1">
    <location>
        <begin position="47"/>
        <end position="180"/>
    </location>
</feature>
<proteinExistence type="predicted"/>